<dbReference type="AlphaFoldDB" id="A0A1H2TBK9"/>
<evidence type="ECO:0000313" key="1">
    <source>
        <dbReference type="EMBL" id="SDW41291.1"/>
    </source>
</evidence>
<accession>A0A1H2TBK9</accession>
<sequence length="286" mass="30839">MADELGLARRMWWLLEPVHALLYYAPEAFEQAEELGYRIDERWPSYFAWRSAPLGAAGAELVAAAFYSFDPQLVREHVPAAWEIASPERVLAARASAMDRTFRRLLDGVPVAEAAKLARRAAEAVDTAGRPLAAANAGLPWPDEPHLVLWQAATILREHRGDGHVSALLNAGLDPVEALVSFASVGAAPAEVFASRGWSDEQWSAARERLLSRGLVDAEGAATESGRRLRAEVERRTDELAAGPWRELGEASAGALAELVEPVFGKAIGSGLLPARSTLGVGMQFA</sequence>
<dbReference type="InterPro" id="IPR054058">
    <property type="entry name" value="HTH_67"/>
</dbReference>
<dbReference type="STRING" id="418495.SAMN05216215_100351"/>
<dbReference type="EMBL" id="FNOK01000003">
    <property type="protein sequence ID" value="SDW41291.1"/>
    <property type="molecule type" value="Genomic_DNA"/>
</dbReference>
<dbReference type="Proteomes" id="UP000199529">
    <property type="component" value="Unassembled WGS sequence"/>
</dbReference>
<organism evidence="1 2">
    <name type="scientific">Saccharopolyspora shandongensis</name>
    <dbReference type="NCBI Taxonomy" id="418495"/>
    <lineage>
        <taxon>Bacteria</taxon>
        <taxon>Bacillati</taxon>
        <taxon>Actinomycetota</taxon>
        <taxon>Actinomycetes</taxon>
        <taxon>Pseudonocardiales</taxon>
        <taxon>Pseudonocardiaceae</taxon>
        <taxon>Saccharopolyspora</taxon>
    </lineage>
</organism>
<proteinExistence type="predicted"/>
<evidence type="ECO:0008006" key="3">
    <source>
        <dbReference type="Google" id="ProtNLM"/>
    </source>
</evidence>
<gene>
    <name evidence="1" type="ORF">SAMN05216215_100351</name>
</gene>
<dbReference type="RefSeq" id="WP_093261233.1">
    <property type="nucleotide sequence ID" value="NZ_FNOK01000003.1"/>
</dbReference>
<protein>
    <recommendedName>
        <fullName evidence="3">SalK</fullName>
    </recommendedName>
</protein>
<name>A0A1H2TBK9_9PSEU</name>
<dbReference type="OrthoDB" id="157052at2"/>
<dbReference type="Pfam" id="PF21863">
    <property type="entry name" value="HTH_67"/>
    <property type="match status" value="1"/>
</dbReference>
<evidence type="ECO:0000313" key="2">
    <source>
        <dbReference type="Proteomes" id="UP000199529"/>
    </source>
</evidence>
<keyword evidence="2" id="KW-1185">Reference proteome</keyword>
<reference evidence="2" key="1">
    <citation type="submission" date="2016-10" db="EMBL/GenBank/DDBJ databases">
        <authorList>
            <person name="Varghese N."/>
            <person name="Submissions S."/>
        </authorList>
    </citation>
    <scope>NUCLEOTIDE SEQUENCE [LARGE SCALE GENOMIC DNA]</scope>
    <source>
        <strain evidence="2">CGMCC 4.3530</strain>
    </source>
</reference>
<dbReference type="NCBIfam" id="NF047719">
    <property type="entry name" value="SCO6745_fam_HTH"/>
    <property type="match status" value="1"/>
</dbReference>